<protein>
    <submittedName>
        <fullName evidence="1">Phage tail tube protein</fullName>
    </submittedName>
</protein>
<evidence type="ECO:0000313" key="2">
    <source>
        <dbReference type="Proteomes" id="UP001390669"/>
    </source>
</evidence>
<dbReference type="EMBL" id="JAYMRW010000008">
    <property type="protein sequence ID" value="MEM5449855.1"/>
    <property type="molecule type" value="Genomic_DNA"/>
</dbReference>
<name>A0ABU9SER6_9BURK</name>
<keyword evidence="2" id="KW-1185">Reference proteome</keyword>
<sequence>MAKSTKKTVILAKMQDAIGTPAVPTGADDAMLVTNPSHTPLAATMVSRDLIRPFYGNNQQLTAGVHTELSFDVEIAGSGAAGTAPAWGRLLVACYFAETITAGSDVKYAPVSLKPDTPLTIYYHLDGLLHQLTDAYGTVSFDITSAGIPKMSFKFMGTYDPVTDSPLPAGVDFSKFLTPKIANTANTTWSMFGYSGPLQSLSLDIANSLNWFQMIGDEGAEVDDRAPTGKIVMELSKVSDKDWWTAARDATLAALTIQQGQAAGNIVLLEAPQAQISNLSYSDQNNKALLNGDLGLNPLNGNDELIITVK</sequence>
<dbReference type="InterPro" id="IPR044000">
    <property type="entry name" value="Phage_tube_2"/>
</dbReference>
<reference evidence="1 2" key="1">
    <citation type="submission" date="2024-01" db="EMBL/GenBank/DDBJ databases">
        <title>The diversity of rhizobia nodulating Mimosa spp. in eleven states of Brazil covering several biomes is determined by host plant, location, and edaphic factors.</title>
        <authorList>
            <person name="Rouws L."/>
            <person name="Barauna A."/>
            <person name="Beukes C."/>
            <person name="De Faria S.M."/>
            <person name="Gross E."/>
            <person name="Dos Reis Junior F.B."/>
            <person name="Simon M."/>
            <person name="Maluk M."/>
            <person name="Odee D.W."/>
            <person name="Kenicer G."/>
            <person name="Young J.P.W."/>
            <person name="Reis V.M."/>
            <person name="Zilli J."/>
            <person name="James E.K."/>
        </authorList>
    </citation>
    <scope>NUCLEOTIDE SEQUENCE [LARGE SCALE GENOMIC DNA]</scope>
    <source>
        <strain evidence="1 2">JPY164</strain>
    </source>
</reference>
<gene>
    <name evidence="1" type="ORF">VSR33_20470</name>
</gene>
<accession>A0ABU9SER6</accession>
<dbReference type="Proteomes" id="UP001390669">
    <property type="component" value="Unassembled WGS sequence"/>
</dbReference>
<evidence type="ECO:0000313" key="1">
    <source>
        <dbReference type="EMBL" id="MEM5449855.1"/>
    </source>
</evidence>
<dbReference type="Pfam" id="PF18906">
    <property type="entry name" value="Phage_tube_2"/>
    <property type="match status" value="1"/>
</dbReference>
<dbReference type="RefSeq" id="WP_406952830.1">
    <property type="nucleotide sequence ID" value="NZ_JAYMRW010000008.1"/>
</dbReference>
<comment type="caution">
    <text evidence="1">The sequence shown here is derived from an EMBL/GenBank/DDBJ whole genome shotgun (WGS) entry which is preliminary data.</text>
</comment>
<proteinExistence type="predicted"/>
<organism evidence="1 2">
    <name type="scientific">Paraburkholderia guartelaensis</name>
    <dbReference type="NCBI Taxonomy" id="2546446"/>
    <lineage>
        <taxon>Bacteria</taxon>
        <taxon>Pseudomonadati</taxon>
        <taxon>Pseudomonadota</taxon>
        <taxon>Betaproteobacteria</taxon>
        <taxon>Burkholderiales</taxon>
        <taxon>Burkholderiaceae</taxon>
        <taxon>Paraburkholderia</taxon>
    </lineage>
</organism>